<evidence type="ECO:0000256" key="7">
    <source>
        <dbReference type="ARBA" id="ARBA00023015"/>
    </source>
</evidence>
<gene>
    <name evidence="13" type="ORF">PECUL_23A049950</name>
</gene>
<keyword evidence="8" id="KW-0238">DNA-binding</keyword>
<dbReference type="PANTHER" id="PTHR14196:SF15">
    <property type="entry name" value="OOCYTE ZINC FINGER PROTEIN XLCOF7.1-LIKE"/>
    <property type="match status" value="1"/>
</dbReference>
<feature type="domain" description="C2H2-type" evidence="12">
    <location>
        <begin position="80"/>
        <end position="107"/>
    </location>
</feature>
<dbReference type="GO" id="GO:0008270">
    <property type="term" value="F:zinc ion binding"/>
    <property type="evidence" value="ECO:0007669"/>
    <property type="project" value="UniProtKB-KW"/>
</dbReference>
<evidence type="ECO:0000256" key="8">
    <source>
        <dbReference type="ARBA" id="ARBA00023125"/>
    </source>
</evidence>
<keyword evidence="7" id="KW-0805">Transcription regulation</keyword>
<dbReference type="PANTHER" id="PTHR14196">
    <property type="entry name" value="ODD-SKIPPED - RELATED"/>
    <property type="match status" value="1"/>
</dbReference>
<dbReference type="Gene3D" id="3.30.160.60">
    <property type="entry name" value="Classic Zinc Finger"/>
    <property type="match status" value="3"/>
</dbReference>
<evidence type="ECO:0000259" key="12">
    <source>
        <dbReference type="PROSITE" id="PS50157"/>
    </source>
</evidence>
<keyword evidence="9" id="KW-0804">Transcription</keyword>
<comment type="similarity">
    <text evidence="2">Belongs to the krueppel C2H2-type zinc-finger protein family.</text>
</comment>
<proteinExistence type="inferred from homology"/>
<dbReference type="PROSITE" id="PS50157">
    <property type="entry name" value="ZINC_FINGER_C2H2_2"/>
    <property type="match status" value="2"/>
</dbReference>
<feature type="non-terminal residue" evidence="13">
    <location>
        <position position="115"/>
    </location>
</feature>
<keyword evidence="4" id="KW-0677">Repeat</keyword>
<keyword evidence="3" id="KW-0479">Metal-binding</keyword>
<evidence type="ECO:0000256" key="2">
    <source>
        <dbReference type="ARBA" id="ARBA00006991"/>
    </source>
</evidence>
<keyword evidence="6" id="KW-0862">Zinc</keyword>
<dbReference type="SUPFAM" id="SSF57667">
    <property type="entry name" value="beta-beta-alpha zinc fingers"/>
    <property type="match status" value="1"/>
</dbReference>
<dbReference type="SMART" id="SM00355">
    <property type="entry name" value="ZnF_C2H2"/>
    <property type="match status" value="2"/>
</dbReference>
<evidence type="ECO:0000256" key="11">
    <source>
        <dbReference type="PROSITE-ProRule" id="PRU00042"/>
    </source>
</evidence>
<evidence type="ECO:0000256" key="1">
    <source>
        <dbReference type="ARBA" id="ARBA00004123"/>
    </source>
</evidence>
<evidence type="ECO:0000256" key="4">
    <source>
        <dbReference type="ARBA" id="ARBA00022737"/>
    </source>
</evidence>
<feature type="non-terminal residue" evidence="13">
    <location>
        <position position="1"/>
    </location>
</feature>
<dbReference type="PROSITE" id="PS00028">
    <property type="entry name" value="ZINC_FINGER_C2H2_1"/>
    <property type="match status" value="2"/>
</dbReference>
<dbReference type="GO" id="GO:0000977">
    <property type="term" value="F:RNA polymerase II transcription regulatory region sequence-specific DNA binding"/>
    <property type="evidence" value="ECO:0007669"/>
    <property type="project" value="TreeGrafter"/>
</dbReference>
<dbReference type="GO" id="GO:0000981">
    <property type="term" value="F:DNA-binding transcription factor activity, RNA polymerase II-specific"/>
    <property type="evidence" value="ECO:0007669"/>
    <property type="project" value="TreeGrafter"/>
</dbReference>
<name>A0AAD1TAB3_PELCU</name>
<dbReference type="FunFam" id="3.30.160.60:FF:000812">
    <property type="entry name" value="zinc finger protein 23 isoform X2"/>
    <property type="match status" value="1"/>
</dbReference>
<dbReference type="InterPro" id="IPR050717">
    <property type="entry name" value="C2H2-ZF_Transcription_Reg"/>
</dbReference>
<comment type="subcellular location">
    <subcellularLocation>
        <location evidence="1">Nucleus</location>
    </subcellularLocation>
</comment>
<dbReference type="InterPro" id="IPR013087">
    <property type="entry name" value="Znf_C2H2_type"/>
</dbReference>
<reference evidence="13" key="1">
    <citation type="submission" date="2022-03" db="EMBL/GenBank/DDBJ databases">
        <authorList>
            <person name="Alioto T."/>
            <person name="Alioto T."/>
            <person name="Gomez Garrido J."/>
        </authorList>
    </citation>
    <scope>NUCLEOTIDE SEQUENCE</scope>
</reference>
<sequence length="115" mass="12773">WCGVGCTNFEPLCVITGDLQSVTKKGRPEHNKEMLHIGVEVDEIITIVKKPFSCFECGKSFTSKSNLVTHRRTHTGEKPFSCSKCGKCFSQHSHCVAHQRSHTGEKPFSCSECGK</sequence>
<dbReference type="AlphaFoldDB" id="A0AAD1TAB3"/>
<dbReference type="Proteomes" id="UP001295444">
    <property type="component" value="Chromosome 11"/>
</dbReference>
<evidence type="ECO:0000256" key="10">
    <source>
        <dbReference type="ARBA" id="ARBA00023242"/>
    </source>
</evidence>
<accession>A0AAD1TAB3</accession>
<dbReference type="FunFam" id="3.30.160.60:FF:002343">
    <property type="entry name" value="Zinc finger protein 33A"/>
    <property type="match status" value="1"/>
</dbReference>
<dbReference type="EMBL" id="OW240922">
    <property type="protein sequence ID" value="CAH2321061.1"/>
    <property type="molecule type" value="Genomic_DNA"/>
</dbReference>
<dbReference type="GO" id="GO:0005634">
    <property type="term" value="C:nucleus"/>
    <property type="evidence" value="ECO:0007669"/>
    <property type="project" value="UniProtKB-SubCell"/>
</dbReference>
<keyword evidence="5 11" id="KW-0863">Zinc-finger</keyword>
<evidence type="ECO:0000313" key="13">
    <source>
        <dbReference type="EMBL" id="CAH2321061.1"/>
    </source>
</evidence>
<keyword evidence="10" id="KW-0539">Nucleus</keyword>
<evidence type="ECO:0000313" key="14">
    <source>
        <dbReference type="Proteomes" id="UP001295444"/>
    </source>
</evidence>
<evidence type="ECO:0000256" key="3">
    <source>
        <dbReference type="ARBA" id="ARBA00022723"/>
    </source>
</evidence>
<dbReference type="Pfam" id="PF00096">
    <property type="entry name" value="zf-C2H2"/>
    <property type="match status" value="2"/>
</dbReference>
<evidence type="ECO:0000256" key="9">
    <source>
        <dbReference type="ARBA" id="ARBA00023163"/>
    </source>
</evidence>
<evidence type="ECO:0000256" key="6">
    <source>
        <dbReference type="ARBA" id="ARBA00022833"/>
    </source>
</evidence>
<feature type="domain" description="C2H2-type" evidence="12">
    <location>
        <begin position="52"/>
        <end position="79"/>
    </location>
</feature>
<organism evidence="13 14">
    <name type="scientific">Pelobates cultripes</name>
    <name type="common">Western spadefoot toad</name>
    <dbReference type="NCBI Taxonomy" id="61616"/>
    <lineage>
        <taxon>Eukaryota</taxon>
        <taxon>Metazoa</taxon>
        <taxon>Chordata</taxon>
        <taxon>Craniata</taxon>
        <taxon>Vertebrata</taxon>
        <taxon>Euteleostomi</taxon>
        <taxon>Amphibia</taxon>
        <taxon>Batrachia</taxon>
        <taxon>Anura</taxon>
        <taxon>Pelobatoidea</taxon>
        <taxon>Pelobatidae</taxon>
        <taxon>Pelobates</taxon>
    </lineage>
</organism>
<protein>
    <submittedName>
        <fullName evidence="13">Zinc finger OZF-like isoform X1</fullName>
    </submittedName>
</protein>
<evidence type="ECO:0000256" key="5">
    <source>
        <dbReference type="ARBA" id="ARBA00022771"/>
    </source>
</evidence>
<keyword evidence="14" id="KW-1185">Reference proteome</keyword>
<dbReference type="InterPro" id="IPR036236">
    <property type="entry name" value="Znf_C2H2_sf"/>
</dbReference>